<dbReference type="EMBL" id="JAWDGP010004039">
    <property type="protein sequence ID" value="KAK3768555.1"/>
    <property type="molecule type" value="Genomic_DNA"/>
</dbReference>
<gene>
    <name evidence="1" type="ORF">RRG08_002387</name>
</gene>
<accession>A0AAE1DG27</accession>
<reference evidence="1" key="1">
    <citation type="journal article" date="2023" name="G3 (Bethesda)">
        <title>A reference genome for the long-term kleptoplast-retaining sea slug Elysia crispata morphotype clarki.</title>
        <authorList>
            <person name="Eastman K.E."/>
            <person name="Pendleton A.L."/>
            <person name="Shaikh M.A."/>
            <person name="Suttiyut T."/>
            <person name="Ogas R."/>
            <person name="Tomko P."/>
            <person name="Gavelis G."/>
            <person name="Widhalm J.R."/>
            <person name="Wisecaver J.H."/>
        </authorList>
    </citation>
    <scope>NUCLEOTIDE SEQUENCE</scope>
    <source>
        <strain evidence="1">ECLA1</strain>
    </source>
</reference>
<comment type="caution">
    <text evidence="1">The sequence shown here is derived from an EMBL/GenBank/DDBJ whole genome shotgun (WGS) entry which is preliminary data.</text>
</comment>
<organism evidence="1 2">
    <name type="scientific">Elysia crispata</name>
    <name type="common">lettuce slug</name>
    <dbReference type="NCBI Taxonomy" id="231223"/>
    <lineage>
        <taxon>Eukaryota</taxon>
        <taxon>Metazoa</taxon>
        <taxon>Spiralia</taxon>
        <taxon>Lophotrochozoa</taxon>
        <taxon>Mollusca</taxon>
        <taxon>Gastropoda</taxon>
        <taxon>Heterobranchia</taxon>
        <taxon>Euthyneura</taxon>
        <taxon>Panpulmonata</taxon>
        <taxon>Sacoglossa</taxon>
        <taxon>Placobranchoidea</taxon>
        <taxon>Plakobranchidae</taxon>
        <taxon>Elysia</taxon>
    </lineage>
</organism>
<proteinExistence type="predicted"/>
<protein>
    <submittedName>
        <fullName evidence="1">Uncharacterized protein</fullName>
    </submittedName>
</protein>
<keyword evidence="2" id="KW-1185">Reference proteome</keyword>
<sequence>MTPTTHRHHSQASASSPWSCRSDWIIPSPTLVLTCSPPLITPARPTSLPPWINFDPVTGPIVLPTRPLPVARSDGDTSVTQWLQHCLCYPGLTARGSTECVSFGMVDPVERAYGTLRQGSTIIKTICWYTSLLATLTRLGCFVKALLLHICLLCLELKLKDFNARLAQCYYKVMLIINTGTRIDTINIVANLICGLHALEMPQLVRSPRSMTRCHPGIPLFNCHHVRTGEDVSASLICTRSECKTRLAVFGQG</sequence>
<evidence type="ECO:0000313" key="2">
    <source>
        <dbReference type="Proteomes" id="UP001283361"/>
    </source>
</evidence>
<dbReference type="Proteomes" id="UP001283361">
    <property type="component" value="Unassembled WGS sequence"/>
</dbReference>
<dbReference type="AlphaFoldDB" id="A0AAE1DG27"/>
<name>A0AAE1DG27_9GAST</name>
<evidence type="ECO:0000313" key="1">
    <source>
        <dbReference type="EMBL" id="KAK3768555.1"/>
    </source>
</evidence>